<dbReference type="InterPro" id="IPR036390">
    <property type="entry name" value="WH_DNA-bd_sf"/>
</dbReference>
<dbReference type="SUPFAM" id="SSF46785">
    <property type="entry name" value="Winged helix' DNA-binding domain"/>
    <property type="match status" value="1"/>
</dbReference>
<dbReference type="PANTHER" id="PTHR33154">
    <property type="entry name" value="TRANSCRIPTIONAL REGULATOR, ARSR FAMILY"/>
    <property type="match status" value="1"/>
</dbReference>
<dbReference type="PRINTS" id="PR00778">
    <property type="entry name" value="HTHARSR"/>
</dbReference>
<dbReference type="GeneID" id="97506603"/>
<evidence type="ECO:0000313" key="7">
    <source>
        <dbReference type="Proteomes" id="UP000294613"/>
    </source>
</evidence>
<dbReference type="NCBIfam" id="NF033788">
    <property type="entry name" value="HTH_metalloreg"/>
    <property type="match status" value="1"/>
</dbReference>
<evidence type="ECO:0000313" key="8">
    <source>
        <dbReference type="Proteomes" id="UP000702954"/>
    </source>
</evidence>
<evidence type="ECO:0000256" key="1">
    <source>
        <dbReference type="ARBA" id="ARBA00023015"/>
    </source>
</evidence>
<dbReference type="EMBL" id="BHEO01000008">
    <property type="protein sequence ID" value="GBU05483.1"/>
    <property type="molecule type" value="Genomic_DNA"/>
</dbReference>
<dbReference type="Proteomes" id="UP000702954">
    <property type="component" value="Unassembled WGS sequence"/>
</dbReference>
<reference evidence="5 8" key="1">
    <citation type="journal article" date="2018" name="Int. J. Syst. Evol. Microbiol.">
        <title>Draft Genome Sequence of Faecalimonas umbilicata JCM 30896T, an Acetate-Producing Bacterium Isolated from Human Feces.</title>
        <authorList>
            <person name="Sakamoto M."/>
            <person name="Ikeyama N."/>
            <person name="Yuki M."/>
            <person name="Ohkuma M."/>
        </authorList>
    </citation>
    <scope>NUCLEOTIDE SEQUENCE [LARGE SCALE GENOMIC DNA]</scope>
    <source>
        <strain evidence="5 8">EGH7</strain>
    </source>
</reference>
<evidence type="ECO:0000256" key="2">
    <source>
        <dbReference type="ARBA" id="ARBA00023125"/>
    </source>
</evidence>
<dbReference type="Proteomes" id="UP000294613">
    <property type="component" value="Unassembled WGS sequence"/>
</dbReference>
<reference evidence="6 7" key="2">
    <citation type="submission" date="2019-03" db="EMBL/GenBank/DDBJ databases">
        <title>Genomic Encyclopedia of Type Strains, Phase IV (KMG-IV): sequencing the most valuable type-strain genomes for metagenomic binning, comparative biology and taxonomic classification.</title>
        <authorList>
            <person name="Goeker M."/>
        </authorList>
    </citation>
    <scope>NUCLEOTIDE SEQUENCE [LARGE SCALE GENOMIC DNA]</scope>
    <source>
        <strain evidence="6 7">DSM 103426</strain>
    </source>
</reference>
<gene>
    <name evidence="5" type="primary">arsR</name>
    <name evidence="6" type="ORF">EDD74_1361</name>
    <name evidence="5" type="ORF">FAEUMB_20240</name>
</gene>
<proteinExistence type="predicted"/>
<organism evidence="6 7">
    <name type="scientific">Faecalimonas umbilicata</name>
    <dbReference type="NCBI Taxonomy" id="1912855"/>
    <lineage>
        <taxon>Bacteria</taxon>
        <taxon>Bacillati</taxon>
        <taxon>Bacillota</taxon>
        <taxon>Clostridia</taxon>
        <taxon>Lachnospirales</taxon>
        <taxon>Lachnospiraceae</taxon>
        <taxon>Faecalimonas</taxon>
    </lineage>
</organism>
<dbReference type="GO" id="GO:0003677">
    <property type="term" value="F:DNA binding"/>
    <property type="evidence" value="ECO:0007669"/>
    <property type="project" value="UniProtKB-KW"/>
</dbReference>
<comment type="caution">
    <text evidence="6">The sequence shown here is derived from an EMBL/GenBank/DDBJ whole genome shotgun (WGS) entry which is preliminary data.</text>
</comment>
<evidence type="ECO:0000259" key="4">
    <source>
        <dbReference type="PROSITE" id="PS50987"/>
    </source>
</evidence>
<protein>
    <submittedName>
        <fullName evidence="5 6">Transcriptional regulator</fullName>
    </submittedName>
</protein>
<dbReference type="RefSeq" id="WP_008976158.1">
    <property type="nucleotide sequence ID" value="NZ_AP031411.1"/>
</dbReference>
<dbReference type="PANTHER" id="PTHR33154:SF18">
    <property type="entry name" value="ARSENICAL RESISTANCE OPERON REPRESSOR"/>
    <property type="match status" value="1"/>
</dbReference>
<dbReference type="PROSITE" id="PS50987">
    <property type="entry name" value="HTH_ARSR_2"/>
    <property type="match status" value="1"/>
</dbReference>
<accession>A0A4R3J7Y1</accession>
<evidence type="ECO:0000313" key="6">
    <source>
        <dbReference type="EMBL" id="TCS61567.1"/>
    </source>
</evidence>
<dbReference type="Gene3D" id="1.10.10.10">
    <property type="entry name" value="Winged helix-like DNA-binding domain superfamily/Winged helix DNA-binding domain"/>
    <property type="match status" value="1"/>
</dbReference>
<sequence>MGIDYIEYAKIFKVFSDPKRLKIINMLSNGELCACKILEEFQITQPTLSHDMKLLTDMELVVPRKEGKWTHYSLNREKMNEIYKTVGKLMIPDGFSNIVDCDCEKDR</sequence>
<dbReference type="InterPro" id="IPR051081">
    <property type="entry name" value="HTH_MetalResp_TranReg"/>
</dbReference>
<dbReference type="Pfam" id="PF01022">
    <property type="entry name" value="HTH_5"/>
    <property type="match status" value="1"/>
</dbReference>
<evidence type="ECO:0000313" key="5">
    <source>
        <dbReference type="EMBL" id="GBU05483.1"/>
    </source>
</evidence>
<keyword evidence="2" id="KW-0238">DNA-binding</keyword>
<dbReference type="EMBL" id="SLZV01000036">
    <property type="protein sequence ID" value="TCS61567.1"/>
    <property type="molecule type" value="Genomic_DNA"/>
</dbReference>
<keyword evidence="3" id="KW-0804">Transcription</keyword>
<dbReference type="GO" id="GO:0003700">
    <property type="term" value="F:DNA-binding transcription factor activity"/>
    <property type="evidence" value="ECO:0007669"/>
    <property type="project" value="InterPro"/>
</dbReference>
<name>A0A4R3J7Y1_9FIRM</name>
<evidence type="ECO:0000256" key="3">
    <source>
        <dbReference type="ARBA" id="ARBA00023163"/>
    </source>
</evidence>
<feature type="domain" description="HTH arsR-type" evidence="4">
    <location>
        <begin position="1"/>
        <end position="94"/>
    </location>
</feature>
<dbReference type="SMART" id="SM00418">
    <property type="entry name" value="HTH_ARSR"/>
    <property type="match status" value="1"/>
</dbReference>
<dbReference type="AlphaFoldDB" id="A0A4R3J7Y1"/>
<dbReference type="CDD" id="cd00090">
    <property type="entry name" value="HTH_ARSR"/>
    <property type="match status" value="1"/>
</dbReference>
<dbReference type="InterPro" id="IPR011991">
    <property type="entry name" value="ArsR-like_HTH"/>
</dbReference>
<keyword evidence="8" id="KW-1185">Reference proteome</keyword>
<keyword evidence="1" id="KW-0805">Transcription regulation</keyword>
<dbReference type="InterPro" id="IPR001845">
    <property type="entry name" value="HTH_ArsR_DNA-bd_dom"/>
</dbReference>
<dbReference type="InterPro" id="IPR036388">
    <property type="entry name" value="WH-like_DNA-bd_sf"/>
</dbReference>